<keyword evidence="3" id="KW-0813">Transport</keyword>
<dbReference type="RefSeq" id="WP_008720574.1">
    <property type="nucleotide sequence ID" value="NZ_JBBMFM010000052.1"/>
</dbReference>
<name>A0ABV1D6X4_9FIRM</name>
<keyword evidence="6" id="KW-1006">Bacterial flagellum protein export</keyword>
<evidence type="ECO:0000256" key="1">
    <source>
        <dbReference type="ARBA" id="ARBA00003041"/>
    </source>
</evidence>
<sequence length="263" mass="29356">MSRILKPAQTVAGSHMVRLYQPVQEAGAQTGQESGVSEPPDPEQDQGGRRYALISEEKRKILEHARNQAEQAAARILEEAYAQRDNIVNTARDEAGRIREQARQEGYGQGLRQALDDIGQDIDGIRSSVEKIGAEFSGFEQRLGSRIADLSFMMAEKILRKKVECDETELADMIEKAVLSERDKENITLHMPAQAVKLIETLEKRLEPLRDKNSGSGGTIRIKAEERPLGFVQVETEEGIVDASLDVQLDNLKKHLLALESRQ</sequence>
<keyword evidence="4" id="KW-1005">Bacterial flagellum biogenesis</keyword>
<dbReference type="Proteomes" id="UP001454086">
    <property type="component" value="Unassembled WGS sequence"/>
</dbReference>
<evidence type="ECO:0000256" key="2">
    <source>
        <dbReference type="ARBA" id="ARBA00006602"/>
    </source>
</evidence>
<evidence type="ECO:0000256" key="5">
    <source>
        <dbReference type="ARBA" id="ARBA00022927"/>
    </source>
</evidence>
<evidence type="ECO:0000256" key="7">
    <source>
        <dbReference type="SAM" id="MobiDB-lite"/>
    </source>
</evidence>
<dbReference type="EMBL" id="JBBMFM010000052">
    <property type="protein sequence ID" value="MEQ2426159.1"/>
    <property type="molecule type" value="Genomic_DNA"/>
</dbReference>
<proteinExistence type="inferred from homology"/>
<comment type="caution">
    <text evidence="9">The sequence shown here is derived from an EMBL/GenBank/DDBJ whole genome shotgun (WGS) entry which is preliminary data.</text>
</comment>
<keyword evidence="10" id="KW-1185">Reference proteome</keyword>
<protein>
    <submittedName>
        <fullName evidence="9">FliH/SctL family protein</fullName>
    </submittedName>
</protein>
<evidence type="ECO:0000313" key="10">
    <source>
        <dbReference type="Proteomes" id="UP001454086"/>
    </source>
</evidence>
<dbReference type="Pfam" id="PF02108">
    <property type="entry name" value="FliH"/>
    <property type="match status" value="1"/>
</dbReference>
<reference evidence="9 10" key="1">
    <citation type="submission" date="2024-03" db="EMBL/GenBank/DDBJ databases">
        <title>Human intestinal bacterial collection.</title>
        <authorList>
            <person name="Pauvert C."/>
            <person name="Hitch T.C.A."/>
            <person name="Clavel T."/>
        </authorList>
    </citation>
    <scope>NUCLEOTIDE SEQUENCE [LARGE SCALE GENOMIC DNA]</scope>
    <source>
        <strain evidence="9 10">CLA-SR-H021</strain>
    </source>
</reference>
<feature type="region of interest" description="Disordered" evidence="7">
    <location>
        <begin position="21"/>
        <end position="48"/>
    </location>
</feature>
<evidence type="ECO:0000256" key="6">
    <source>
        <dbReference type="ARBA" id="ARBA00023225"/>
    </source>
</evidence>
<comment type="function">
    <text evidence="1">Needed for flagellar regrowth and assembly.</text>
</comment>
<evidence type="ECO:0000256" key="4">
    <source>
        <dbReference type="ARBA" id="ARBA00022795"/>
    </source>
</evidence>
<dbReference type="InterPro" id="IPR051472">
    <property type="entry name" value="T3SS_Stator/FliH"/>
</dbReference>
<evidence type="ECO:0000313" key="9">
    <source>
        <dbReference type="EMBL" id="MEQ2426159.1"/>
    </source>
</evidence>
<evidence type="ECO:0000259" key="8">
    <source>
        <dbReference type="Pfam" id="PF02108"/>
    </source>
</evidence>
<dbReference type="PANTHER" id="PTHR34982:SF1">
    <property type="entry name" value="FLAGELLAR ASSEMBLY PROTEIN FLIH"/>
    <property type="match status" value="1"/>
</dbReference>
<accession>A0ABV1D6X4</accession>
<dbReference type="PANTHER" id="PTHR34982">
    <property type="entry name" value="YOP PROTEINS TRANSLOCATION PROTEIN L"/>
    <property type="match status" value="1"/>
</dbReference>
<evidence type="ECO:0000256" key="3">
    <source>
        <dbReference type="ARBA" id="ARBA00022448"/>
    </source>
</evidence>
<dbReference type="InterPro" id="IPR018035">
    <property type="entry name" value="Flagellar_FliH/T3SS_HrpE"/>
</dbReference>
<gene>
    <name evidence="9" type="ORF">WMQ36_14380</name>
</gene>
<feature type="domain" description="Flagellar assembly protein FliH/Type III secretion system HrpE" evidence="8">
    <location>
        <begin position="123"/>
        <end position="251"/>
    </location>
</feature>
<organism evidence="9 10">
    <name type="scientific">Enterocloster hominis</name>
    <name type="common">ex Hitch et al. 2024</name>
    <dbReference type="NCBI Taxonomy" id="1917870"/>
    <lineage>
        <taxon>Bacteria</taxon>
        <taxon>Bacillati</taxon>
        <taxon>Bacillota</taxon>
        <taxon>Clostridia</taxon>
        <taxon>Lachnospirales</taxon>
        <taxon>Lachnospiraceae</taxon>
        <taxon>Enterocloster</taxon>
    </lineage>
</organism>
<keyword evidence="5" id="KW-0653">Protein transport</keyword>
<comment type="similarity">
    <text evidence="2">Belongs to the FliH family.</text>
</comment>